<accession>K3WCI8</accession>
<feature type="transmembrane region" description="Helical" evidence="2">
    <location>
        <begin position="303"/>
        <end position="324"/>
    </location>
</feature>
<dbReference type="AlphaFoldDB" id="K3WCI8"/>
<evidence type="ECO:0000256" key="1">
    <source>
        <dbReference type="SAM" id="MobiDB-lite"/>
    </source>
</evidence>
<dbReference type="Proteomes" id="UP000019132">
    <property type="component" value="Unassembled WGS sequence"/>
</dbReference>
<keyword evidence="2" id="KW-0812">Transmembrane</keyword>
<name>K3WCI8_GLOUD</name>
<keyword evidence="2" id="KW-0472">Membrane</keyword>
<feature type="region of interest" description="Disordered" evidence="1">
    <location>
        <begin position="1"/>
        <end position="20"/>
    </location>
</feature>
<dbReference type="EMBL" id="GL376628">
    <property type="status" value="NOT_ANNOTATED_CDS"/>
    <property type="molecule type" value="Genomic_DNA"/>
</dbReference>
<protein>
    <submittedName>
        <fullName evidence="3">Uncharacterized protein</fullName>
    </submittedName>
</protein>
<dbReference type="InParanoid" id="K3WCI8"/>
<organism evidence="3 4">
    <name type="scientific">Globisporangium ultimum (strain ATCC 200006 / CBS 805.95 / DAOM BR144)</name>
    <name type="common">Pythium ultimum</name>
    <dbReference type="NCBI Taxonomy" id="431595"/>
    <lineage>
        <taxon>Eukaryota</taxon>
        <taxon>Sar</taxon>
        <taxon>Stramenopiles</taxon>
        <taxon>Oomycota</taxon>
        <taxon>Peronosporomycetes</taxon>
        <taxon>Pythiales</taxon>
        <taxon>Pythiaceae</taxon>
        <taxon>Globisporangium</taxon>
    </lineage>
</organism>
<sequence>MQHPRFGQDPSLGAFSIQGTNDEPYTDRSFVCSLRGRVHKPVSLQDALSAPMTMTIDTTGTAIHGFRVVRRNGFQIASSTLISYANTCYQIAATLDAIFESCDALGYNITRDNLRIVEDVGSKVMKFIPETLPIVVMPFFDDALNARYAIPGWDGSACMFRLNGGYETIGYSNFTFRGPDRLVREQKTINWIGKPGGTWRNGWYEDPQGTHWFSELYEFERNSPLGIELREFDTLTAREHDCIHTVDCILDTFVQWWGHDLSTASIRESLRSIFISNGAHQGFFLFDLSRKRVIQSVYDLQTFIANGSLVYLLFRWFVSMVVLLNSYHQGVMELQIASIGVLSCARGFHFLPFVLLPRLKVMLTVMSVVGCEFEGEQAPLSEAWFIIYPGIAEFVFFTYSLLNLVAKLLHRRMSGVLFGPTLLFYCVMHYKRVALAESGWFEFDGRITTKVASLEFEQTSVMAFFWSDFALRLNGNILSLFAIKVVVLGLNVGQLLSTNATHSASNNEITEIEEILGIRLACNGGLDQFAAAQTCGGQLELSGSELLRLGILTDMFIWT</sequence>
<feature type="transmembrane region" description="Helical" evidence="2">
    <location>
        <begin position="383"/>
        <end position="405"/>
    </location>
</feature>
<evidence type="ECO:0000256" key="2">
    <source>
        <dbReference type="SAM" id="Phobius"/>
    </source>
</evidence>
<evidence type="ECO:0000313" key="3">
    <source>
        <dbReference type="EnsemblProtists" id="PYU1_T002679"/>
    </source>
</evidence>
<reference evidence="3" key="3">
    <citation type="submission" date="2015-02" db="UniProtKB">
        <authorList>
            <consortium name="EnsemblProtists"/>
        </authorList>
    </citation>
    <scope>IDENTIFICATION</scope>
    <source>
        <strain evidence="3">DAOM BR144</strain>
    </source>
</reference>
<proteinExistence type="predicted"/>
<dbReference type="VEuPathDB" id="FungiDB:PYU1_G002676"/>
<keyword evidence="2" id="KW-1133">Transmembrane helix</keyword>
<reference evidence="4" key="2">
    <citation type="submission" date="2010-04" db="EMBL/GenBank/DDBJ databases">
        <authorList>
            <person name="Buell R."/>
            <person name="Hamilton J."/>
            <person name="Hostetler J."/>
        </authorList>
    </citation>
    <scope>NUCLEOTIDE SEQUENCE [LARGE SCALE GENOMIC DNA]</scope>
    <source>
        <strain evidence="4">DAOM:BR144</strain>
    </source>
</reference>
<dbReference type="HOGENOM" id="CLU_013013_0_0_1"/>
<evidence type="ECO:0000313" key="4">
    <source>
        <dbReference type="Proteomes" id="UP000019132"/>
    </source>
</evidence>
<dbReference type="EnsemblProtists" id="PYU1_T002679">
    <property type="protein sequence ID" value="PYU1_T002679"/>
    <property type="gene ID" value="PYU1_G002676"/>
</dbReference>
<keyword evidence="4" id="KW-1185">Reference proteome</keyword>
<reference evidence="4" key="1">
    <citation type="journal article" date="2010" name="Genome Biol.">
        <title>Genome sequence of the necrotrophic plant pathogen Pythium ultimum reveals original pathogenicity mechanisms and effector repertoire.</title>
        <authorList>
            <person name="Levesque C.A."/>
            <person name="Brouwer H."/>
            <person name="Cano L."/>
            <person name="Hamilton J.P."/>
            <person name="Holt C."/>
            <person name="Huitema E."/>
            <person name="Raffaele S."/>
            <person name="Robideau G.P."/>
            <person name="Thines M."/>
            <person name="Win J."/>
            <person name="Zerillo M.M."/>
            <person name="Beakes G.W."/>
            <person name="Boore J.L."/>
            <person name="Busam D."/>
            <person name="Dumas B."/>
            <person name="Ferriera S."/>
            <person name="Fuerstenberg S.I."/>
            <person name="Gachon C.M."/>
            <person name="Gaulin E."/>
            <person name="Govers F."/>
            <person name="Grenville-Briggs L."/>
            <person name="Horner N."/>
            <person name="Hostetler J."/>
            <person name="Jiang R.H."/>
            <person name="Johnson J."/>
            <person name="Krajaejun T."/>
            <person name="Lin H."/>
            <person name="Meijer H.J."/>
            <person name="Moore B."/>
            <person name="Morris P."/>
            <person name="Phuntmart V."/>
            <person name="Puiu D."/>
            <person name="Shetty J."/>
            <person name="Stajich J.E."/>
            <person name="Tripathy S."/>
            <person name="Wawra S."/>
            <person name="van West P."/>
            <person name="Whitty B.R."/>
            <person name="Coutinho P.M."/>
            <person name="Henrissat B."/>
            <person name="Martin F."/>
            <person name="Thomas P.D."/>
            <person name="Tyler B.M."/>
            <person name="De Vries R.P."/>
            <person name="Kamoun S."/>
            <person name="Yandell M."/>
            <person name="Tisserat N."/>
            <person name="Buell C.R."/>
        </authorList>
    </citation>
    <scope>NUCLEOTIDE SEQUENCE</scope>
    <source>
        <strain evidence="4">DAOM:BR144</strain>
    </source>
</reference>
<dbReference type="eggNOG" id="ENOG502RVM9">
    <property type="taxonomic scope" value="Eukaryota"/>
</dbReference>